<dbReference type="AlphaFoldDB" id="D3BR32"/>
<comment type="caution">
    <text evidence="5">The sequence shown here is derived from an EMBL/GenBank/DDBJ whole genome shotgun (WGS) entry which is preliminary data.</text>
</comment>
<dbReference type="Gene3D" id="3.10.580.10">
    <property type="entry name" value="CBS-domain"/>
    <property type="match status" value="2"/>
</dbReference>
<reference evidence="5 6" key="1">
    <citation type="journal article" date="2011" name="Genome Res.">
        <title>Phylogeny-wide analysis of social amoeba genomes highlights ancient origins for complex intercellular communication.</title>
        <authorList>
            <person name="Heidel A.J."/>
            <person name="Lawal H.M."/>
            <person name="Felder M."/>
            <person name="Schilde C."/>
            <person name="Helps N.R."/>
            <person name="Tunggal B."/>
            <person name="Rivero F."/>
            <person name="John U."/>
            <person name="Schleicher M."/>
            <person name="Eichinger L."/>
            <person name="Platzer M."/>
            <person name="Noegel A.A."/>
            <person name="Schaap P."/>
            <person name="Gloeckner G."/>
        </authorList>
    </citation>
    <scope>NUCLEOTIDE SEQUENCE [LARGE SCALE GENOMIC DNA]</scope>
    <source>
        <strain evidence="6">ATCC 26659 / Pp 5 / PN500</strain>
    </source>
</reference>
<evidence type="ECO:0000259" key="4">
    <source>
        <dbReference type="PROSITE" id="PS51371"/>
    </source>
</evidence>
<evidence type="ECO:0000256" key="3">
    <source>
        <dbReference type="PROSITE-ProRule" id="PRU00703"/>
    </source>
</evidence>
<sequence length="274" mass="30612">MPIERIFASQKVDSLHGTKNKIVQVDSNAIPAQAFNVLIDNRIQSVPVYDLVANKYSGFLDIRDLVSFTVFINDNNVQAQTLLDIVNFGVKMFKHPTDVSITYLSRRNPFNSVTLGSPLLKVVEILSKGTHRVPIVDENNKLVDIISQSSIISFIEKNIGVDILPSLDKKISELKDLGVSPVTSVTTNVKAIDVFRLMDTHQRSGVAIVDENNKLVGTISSEDLKLFINNPSTDVLQLTIMKFLSCIRQLNNSESIHCATGHDTRQGYQYYRYS</sequence>
<keyword evidence="6" id="KW-1185">Reference proteome</keyword>
<dbReference type="GeneID" id="31365905"/>
<feature type="domain" description="CBS" evidence="4">
    <location>
        <begin position="178"/>
        <end position="235"/>
    </location>
</feature>
<feature type="domain" description="CBS" evidence="4">
    <location>
        <begin position="104"/>
        <end position="163"/>
    </location>
</feature>
<dbReference type="SMART" id="SM00116">
    <property type="entry name" value="CBS"/>
    <property type="match status" value="3"/>
</dbReference>
<dbReference type="PROSITE" id="PS51371">
    <property type="entry name" value="CBS"/>
    <property type="match status" value="3"/>
</dbReference>
<evidence type="ECO:0000313" key="6">
    <source>
        <dbReference type="Proteomes" id="UP000001396"/>
    </source>
</evidence>
<dbReference type="InParanoid" id="D3BR32"/>
<dbReference type="RefSeq" id="XP_020427998.1">
    <property type="nucleotide sequence ID" value="XM_020581211.1"/>
</dbReference>
<dbReference type="Pfam" id="PF00571">
    <property type="entry name" value="CBS"/>
    <property type="match status" value="2"/>
</dbReference>
<proteinExistence type="predicted"/>
<dbReference type="STRING" id="670386.D3BR32"/>
<keyword evidence="2 3" id="KW-0129">CBS domain</keyword>
<dbReference type="InterPro" id="IPR000644">
    <property type="entry name" value="CBS_dom"/>
</dbReference>
<dbReference type="PANTHER" id="PTHR13780">
    <property type="entry name" value="AMP-ACTIVATED PROTEIN KINASE, GAMMA REGULATORY SUBUNIT"/>
    <property type="match status" value="1"/>
</dbReference>
<accession>D3BR32</accession>
<evidence type="ECO:0000313" key="5">
    <source>
        <dbReference type="EMBL" id="EFA75864.1"/>
    </source>
</evidence>
<dbReference type="EMBL" id="ADBJ01000050">
    <property type="protein sequence ID" value="EFA75864.1"/>
    <property type="molecule type" value="Genomic_DNA"/>
</dbReference>
<dbReference type="Proteomes" id="UP000001396">
    <property type="component" value="Unassembled WGS sequence"/>
</dbReference>
<dbReference type="InterPro" id="IPR050511">
    <property type="entry name" value="AMPK_gamma/SDS23_families"/>
</dbReference>
<organism evidence="5 6">
    <name type="scientific">Heterostelium pallidum (strain ATCC 26659 / Pp 5 / PN500)</name>
    <name type="common">Cellular slime mold</name>
    <name type="synonym">Polysphondylium pallidum</name>
    <dbReference type="NCBI Taxonomy" id="670386"/>
    <lineage>
        <taxon>Eukaryota</taxon>
        <taxon>Amoebozoa</taxon>
        <taxon>Evosea</taxon>
        <taxon>Eumycetozoa</taxon>
        <taxon>Dictyostelia</taxon>
        <taxon>Acytosteliales</taxon>
        <taxon>Acytosteliaceae</taxon>
        <taxon>Heterostelium</taxon>
    </lineage>
</organism>
<dbReference type="CDD" id="cd02205">
    <property type="entry name" value="CBS_pair_SF"/>
    <property type="match status" value="1"/>
</dbReference>
<gene>
    <name evidence="5" type="ORF">PPL_10436</name>
</gene>
<protein>
    <recommendedName>
        <fullName evidence="4">CBS domain-containing protein</fullName>
    </recommendedName>
</protein>
<dbReference type="SUPFAM" id="SSF54631">
    <property type="entry name" value="CBS-domain pair"/>
    <property type="match status" value="2"/>
</dbReference>
<evidence type="ECO:0000256" key="2">
    <source>
        <dbReference type="ARBA" id="ARBA00023122"/>
    </source>
</evidence>
<name>D3BR32_HETP5</name>
<evidence type="ECO:0000256" key="1">
    <source>
        <dbReference type="ARBA" id="ARBA00022737"/>
    </source>
</evidence>
<feature type="domain" description="CBS" evidence="4">
    <location>
        <begin position="17"/>
        <end position="75"/>
    </location>
</feature>
<keyword evidence="1" id="KW-0677">Repeat</keyword>
<dbReference type="PANTHER" id="PTHR13780:SF36">
    <property type="entry name" value="CBS DOMAIN-CONTAINING PROTEIN"/>
    <property type="match status" value="1"/>
</dbReference>
<dbReference type="OMA" id="GHYIGMF"/>
<dbReference type="InterPro" id="IPR046342">
    <property type="entry name" value="CBS_dom_sf"/>
</dbReference>